<dbReference type="PANTHER" id="PTHR30204">
    <property type="entry name" value="REDOX-CYCLING DRUG-SENSING TRANSCRIPTIONAL ACTIVATOR SOXR"/>
    <property type="match status" value="1"/>
</dbReference>
<dbReference type="CDD" id="cd01282">
    <property type="entry name" value="HTH_MerR-like_sg3"/>
    <property type="match status" value="1"/>
</dbReference>
<dbReference type="Proteomes" id="UP000237073">
    <property type="component" value="Unassembled WGS sequence"/>
</dbReference>
<dbReference type="InterPro" id="IPR047057">
    <property type="entry name" value="MerR_fam"/>
</dbReference>
<accession>A0A2P5GMX4</accession>
<dbReference type="GO" id="GO:0003677">
    <property type="term" value="F:DNA binding"/>
    <property type="evidence" value="ECO:0007669"/>
    <property type="project" value="UniProtKB-KW"/>
</dbReference>
<evidence type="ECO:0000313" key="6">
    <source>
        <dbReference type="Proteomes" id="UP000237073"/>
    </source>
</evidence>
<feature type="coiled-coil region" evidence="2">
    <location>
        <begin position="84"/>
        <end position="111"/>
    </location>
</feature>
<evidence type="ECO:0000313" key="5">
    <source>
        <dbReference type="EMBL" id="POP47435.1"/>
    </source>
</evidence>
<evidence type="ECO:0000256" key="1">
    <source>
        <dbReference type="ARBA" id="ARBA00023125"/>
    </source>
</evidence>
<dbReference type="RefSeq" id="WP_103676333.1">
    <property type="nucleotide sequence ID" value="NZ_PQGD01000012.1"/>
</dbReference>
<dbReference type="PRINTS" id="PR00040">
    <property type="entry name" value="HTHMERR"/>
</dbReference>
<evidence type="ECO:0000313" key="7">
    <source>
        <dbReference type="Proteomes" id="UP000247005"/>
    </source>
</evidence>
<keyword evidence="2" id="KW-0175">Coiled coil</keyword>
<keyword evidence="1" id="KW-0238">DNA-binding</keyword>
<proteinExistence type="predicted"/>
<dbReference type="Gene3D" id="1.10.1660.10">
    <property type="match status" value="1"/>
</dbReference>
<dbReference type="PANTHER" id="PTHR30204:SF97">
    <property type="entry name" value="MERR FAMILY REGULATORY PROTEIN"/>
    <property type="match status" value="1"/>
</dbReference>
<sequence length="118" mass="13429">MQLTIGELATKTGVSVRSIRHYDSHGLLTSARACNGYRYFPQEAIAQVRQIQRLIGTGFSIAEIRRFPDCMRLIEGAAFCPETQAIQHQRLAEIERQIGELERRRARLMKTLKQGENG</sequence>
<dbReference type="PROSITE" id="PS00552">
    <property type="entry name" value="HTH_MERR_1"/>
    <property type="match status" value="1"/>
</dbReference>
<protein>
    <submittedName>
        <fullName evidence="5">MerR family transcriptional regulator</fullName>
    </submittedName>
</protein>
<dbReference type="Proteomes" id="UP000247005">
    <property type="component" value="Unassembled WGS sequence"/>
</dbReference>
<reference evidence="6 7" key="1">
    <citation type="submission" date="2018-01" db="EMBL/GenBank/DDBJ databases">
        <title>Superficieibacter electus gen. nov., sp. nov., an extended-spectrum beta-lactamase possessing member of the Enterobacteriaceae family, isolated from intensive care unit surfaces.</title>
        <authorList>
            <person name="Potter R.F."/>
            <person name="D'Souza A.W."/>
        </authorList>
    </citation>
    <scope>NUCLEOTIDE SEQUENCE [LARGE SCALE GENOMIC DNA]</scope>
    <source>
        <strain evidence="5 7">BP-1</strain>
        <strain evidence="4 6">BP-2</strain>
    </source>
</reference>
<dbReference type="EMBL" id="PQGE01000009">
    <property type="protein sequence ID" value="POP44676.1"/>
    <property type="molecule type" value="Genomic_DNA"/>
</dbReference>
<comment type="caution">
    <text evidence="5">The sequence shown here is derived from an EMBL/GenBank/DDBJ whole genome shotgun (WGS) entry which is preliminary data.</text>
</comment>
<keyword evidence="6" id="KW-1185">Reference proteome</keyword>
<dbReference type="GO" id="GO:0003700">
    <property type="term" value="F:DNA-binding transcription factor activity"/>
    <property type="evidence" value="ECO:0007669"/>
    <property type="project" value="InterPro"/>
</dbReference>
<dbReference type="InterPro" id="IPR000551">
    <property type="entry name" value="MerR-type_HTH_dom"/>
</dbReference>
<name>A0A2P5GMX4_9ENTR</name>
<organism evidence="5 7">
    <name type="scientific">Superficieibacter electus</name>
    <dbReference type="NCBI Taxonomy" id="2022662"/>
    <lineage>
        <taxon>Bacteria</taxon>
        <taxon>Pseudomonadati</taxon>
        <taxon>Pseudomonadota</taxon>
        <taxon>Gammaproteobacteria</taxon>
        <taxon>Enterobacterales</taxon>
        <taxon>Enterobacteriaceae</taxon>
        <taxon>Superficieibacter</taxon>
    </lineage>
</organism>
<dbReference type="AlphaFoldDB" id="A0A2P5GMX4"/>
<dbReference type="OrthoDB" id="9808480at2"/>
<dbReference type="PROSITE" id="PS50937">
    <property type="entry name" value="HTH_MERR_2"/>
    <property type="match status" value="1"/>
</dbReference>
<dbReference type="Pfam" id="PF13411">
    <property type="entry name" value="MerR_1"/>
    <property type="match status" value="1"/>
</dbReference>
<evidence type="ECO:0000259" key="3">
    <source>
        <dbReference type="PROSITE" id="PS50937"/>
    </source>
</evidence>
<feature type="domain" description="HTH merR-type" evidence="3">
    <location>
        <begin position="1"/>
        <end position="70"/>
    </location>
</feature>
<dbReference type="EMBL" id="PQGD01000012">
    <property type="protein sequence ID" value="POP47435.1"/>
    <property type="molecule type" value="Genomic_DNA"/>
</dbReference>
<dbReference type="InterPro" id="IPR009061">
    <property type="entry name" value="DNA-bd_dom_put_sf"/>
</dbReference>
<evidence type="ECO:0000313" key="4">
    <source>
        <dbReference type="EMBL" id="POP44676.1"/>
    </source>
</evidence>
<gene>
    <name evidence="5" type="ORF">CHU32_15675</name>
    <name evidence="4" type="ORF">CHU33_12090</name>
</gene>
<dbReference type="SUPFAM" id="SSF46955">
    <property type="entry name" value="Putative DNA-binding domain"/>
    <property type="match status" value="1"/>
</dbReference>
<dbReference type="SMART" id="SM00422">
    <property type="entry name" value="HTH_MERR"/>
    <property type="match status" value="1"/>
</dbReference>
<evidence type="ECO:0000256" key="2">
    <source>
        <dbReference type="SAM" id="Coils"/>
    </source>
</evidence>